<keyword evidence="3" id="KW-1185">Reference proteome</keyword>
<sequence>MLKAATPMGAEEEAMLKALAHKQEAAPAPATAGSWATEGITGAASAAVERYWASLKSQARAAGEYTTSKAHAAGEYTTLKARAAGEYTTSKALAAGEYTASKARAAGEYTTTKARAAGEYTTLKALAAGEYTTSKARAAGEYTTLRTRQGVALFGEPNIGPIKTIVDRC</sequence>
<dbReference type="InterPro" id="IPR032059">
    <property type="entry name" value="Mucin-like"/>
</dbReference>
<proteinExistence type="predicted"/>
<dbReference type="PaxDb" id="4565-Traes_4BL_44CCF5998.2"/>
<reference evidence="2" key="2">
    <citation type="submission" date="2018-10" db="UniProtKB">
        <authorList>
            <consortium name="EnsemblPlants"/>
        </authorList>
    </citation>
    <scope>IDENTIFICATION</scope>
</reference>
<dbReference type="Proteomes" id="UP000019116">
    <property type="component" value="Chromosome 4B"/>
</dbReference>
<dbReference type="Gramene" id="TraesCS4B02G317600.1">
    <property type="protein sequence ID" value="TraesCS4B02G317600.1.cds1"/>
    <property type="gene ID" value="TraesCS4B02G317600"/>
</dbReference>
<evidence type="ECO:0000313" key="2">
    <source>
        <dbReference type="EnsemblPlants" id="TraesCS4B02G317600.1.cds1"/>
    </source>
</evidence>
<evidence type="ECO:0000259" key="1">
    <source>
        <dbReference type="Pfam" id="PF16058"/>
    </source>
</evidence>
<evidence type="ECO:0000313" key="3">
    <source>
        <dbReference type="Proteomes" id="UP000019116"/>
    </source>
</evidence>
<dbReference type="Gramene" id="TraesCLE_scaffold_148827_01G000300.1">
    <property type="protein sequence ID" value="TraesCLE_scaffold_148827_01G000300.1"/>
    <property type="gene ID" value="TraesCLE_scaffold_148827_01G000300"/>
</dbReference>
<organism evidence="2">
    <name type="scientific">Triticum aestivum</name>
    <name type="common">Wheat</name>
    <dbReference type="NCBI Taxonomy" id="4565"/>
    <lineage>
        <taxon>Eukaryota</taxon>
        <taxon>Viridiplantae</taxon>
        <taxon>Streptophyta</taxon>
        <taxon>Embryophyta</taxon>
        <taxon>Tracheophyta</taxon>
        <taxon>Spermatophyta</taxon>
        <taxon>Magnoliopsida</taxon>
        <taxon>Liliopsida</taxon>
        <taxon>Poales</taxon>
        <taxon>Poaceae</taxon>
        <taxon>BOP clade</taxon>
        <taxon>Pooideae</taxon>
        <taxon>Triticodae</taxon>
        <taxon>Triticeae</taxon>
        <taxon>Triticinae</taxon>
        <taxon>Triticum</taxon>
    </lineage>
</organism>
<accession>A0A3B6IUI6</accession>
<dbReference type="Gramene" id="TraesWEE_scaffold_067953_01G000200.1">
    <property type="protein sequence ID" value="TraesWEE_scaffold_067953_01G000200.1"/>
    <property type="gene ID" value="TraesWEE_scaffold_067953_01G000200"/>
</dbReference>
<dbReference type="Pfam" id="PF16058">
    <property type="entry name" value="Mucin-like"/>
    <property type="match status" value="1"/>
</dbReference>
<dbReference type="Gramene" id="TraesCS4B03G0823700.1">
    <property type="protein sequence ID" value="TraesCS4B03G0823700.1.CDS1"/>
    <property type="gene ID" value="TraesCS4B03G0823700"/>
</dbReference>
<reference evidence="2" key="1">
    <citation type="submission" date="2018-08" db="EMBL/GenBank/DDBJ databases">
        <authorList>
            <person name="Rossello M."/>
        </authorList>
    </citation>
    <scope>NUCLEOTIDE SEQUENCE [LARGE SCALE GENOMIC DNA]</scope>
    <source>
        <strain evidence="2">cv. Chinese Spring</strain>
    </source>
</reference>
<name>A0A3B6IUI6_WHEAT</name>
<feature type="domain" description="Mucin-like" evidence="1">
    <location>
        <begin position="56"/>
        <end position="143"/>
    </location>
</feature>
<dbReference type="AlphaFoldDB" id="A0A3B6IUI6"/>
<dbReference type="OrthoDB" id="608715at2759"/>
<dbReference type="EnsemblPlants" id="TraesCS4B02G317600.1">
    <property type="protein sequence ID" value="TraesCS4B02G317600.1.cds1"/>
    <property type="gene ID" value="TraesCS4B02G317600"/>
</dbReference>
<dbReference type="Gramene" id="TraesCAD_scaffold_079250_01G000200.1">
    <property type="protein sequence ID" value="TraesCAD_scaffold_079250_01G000200.1"/>
    <property type="gene ID" value="TraesCAD_scaffold_079250_01G000200"/>
</dbReference>
<protein>
    <recommendedName>
        <fullName evidence="1">Mucin-like domain-containing protein</fullName>
    </recommendedName>
</protein>